<evidence type="ECO:0000313" key="2">
    <source>
        <dbReference type="Proteomes" id="UP000199306"/>
    </source>
</evidence>
<evidence type="ECO:0000313" key="1">
    <source>
        <dbReference type="EMBL" id="SFP49225.1"/>
    </source>
</evidence>
<dbReference type="Proteomes" id="UP000199306">
    <property type="component" value="Unassembled WGS sequence"/>
</dbReference>
<organism evidence="1 2">
    <name type="scientific">Pseudarcicella hirudinis</name>
    <dbReference type="NCBI Taxonomy" id="1079859"/>
    <lineage>
        <taxon>Bacteria</taxon>
        <taxon>Pseudomonadati</taxon>
        <taxon>Bacteroidota</taxon>
        <taxon>Cytophagia</taxon>
        <taxon>Cytophagales</taxon>
        <taxon>Flectobacillaceae</taxon>
        <taxon>Pseudarcicella</taxon>
    </lineage>
</organism>
<keyword evidence="2" id="KW-1185">Reference proteome</keyword>
<dbReference type="EMBL" id="FOXH01000003">
    <property type="protein sequence ID" value="SFP49225.1"/>
    <property type="molecule type" value="Genomic_DNA"/>
</dbReference>
<accession>A0A1I5QSJ6</accession>
<name>A0A1I5QSJ6_9BACT</name>
<protein>
    <submittedName>
        <fullName evidence="1">Uncharacterized protein</fullName>
    </submittedName>
</protein>
<gene>
    <name evidence="1" type="ORF">SAMN04515674_103344</name>
</gene>
<sequence length="256" mass="28774">MKKISLLLIFTAFLSCSEKKEVVTDTGPNTSSLIFIDKSVSVNVNKSFVNQKYTKVINDLIEQNINKKGDKVVVYFIHENTAQAKVCELVSRSEKESEESANATDSEAIKTSFDLSLQRERNIFKKQVMNQLESQNTSASKNSTDILGSLPVINKEVAKGYVTKAYFLSDMVESMKGKNKRDFHTNPPEDDASAVGWAREDAVFLKPKLRSISSAEIFIVKPFEPTASSRLNNPAVSTYWERLFRELGISEEPQEL</sequence>
<dbReference type="RefSeq" id="WP_092014614.1">
    <property type="nucleotide sequence ID" value="NZ_FOXH01000003.1"/>
</dbReference>
<dbReference type="OrthoDB" id="950241at2"/>
<dbReference type="PROSITE" id="PS51257">
    <property type="entry name" value="PROKAR_LIPOPROTEIN"/>
    <property type="match status" value="1"/>
</dbReference>
<reference evidence="1 2" key="1">
    <citation type="submission" date="2016-10" db="EMBL/GenBank/DDBJ databases">
        <authorList>
            <person name="de Groot N.N."/>
        </authorList>
    </citation>
    <scope>NUCLEOTIDE SEQUENCE [LARGE SCALE GENOMIC DNA]</scope>
    <source>
        <strain evidence="2">E92,LMG 26720,CCM 7988</strain>
    </source>
</reference>
<dbReference type="STRING" id="1079859.SAMN04515674_103344"/>
<proteinExistence type="predicted"/>
<dbReference type="AlphaFoldDB" id="A0A1I5QSJ6"/>